<evidence type="ECO:0000313" key="2">
    <source>
        <dbReference type="Proteomes" id="UP000029870"/>
    </source>
</evidence>
<gene>
    <name evidence="1" type="ORF">LS77_003580</name>
</gene>
<evidence type="ECO:0000313" key="1">
    <source>
        <dbReference type="EMBL" id="TLE05305.1"/>
    </source>
</evidence>
<reference evidence="1 2" key="1">
    <citation type="journal article" date="2014" name="Genome Announc.">
        <title>Draft genome sequences of eight enterohepatic helicobacter species isolated from both laboratory and wild rodents.</title>
        <authorList>
            <person name="Sheh A."/>
            <person name="Shen Z."/>
            <person name="Fox J.G."/>
        </authorList>
    </citation>
    <scope>NUCLEOTIDE SEQUENCE [LARGE SCALE GENOMIC DNA]</scope>
    <source>
        <strain evidence="1 2">Missouri</strain>
    </source>
</reference>
<proteinExistence type="predicted"/>
<sequence>MRKIEPSNPNVLSPKQLEAEFGVSISKQQKLRMRKNKENDHISITIRKPSRTIFVMSDFSKQGLFSEIEPSTYTLGQKDNELLNL</sequence>
<dbReference type="AlphaFoldDB" id="A0A6D2CCG0"/>
<organism evidence="1 2">
    <name type="scientific">Helicobacter bilis</name>
    <dbReference type="NCBI Taxonomy" id="37372"/>
    <lineage>
        <taxon>Bacteria</taxon>
        <taxon>Pseudomonadati</taxon>
        <taxon>Campylobacterota</taxon>
        <taxon>Epsilonproteobacteria</taxon>
        <taxon>Campylobacterales</taxon>
        <taxon>Helicobacteraceae</taxon>
        <taxon>Helicobacter</taxon>
    </lineage>
</organism>
<dbReference type="EMBL" id="JRPH02000008">
    <property type="protein sequence ID" value="TLE05305.1"/>
    <property type="molecule type" value="Genomic_DNA"/>
</dbReference>
<dbReference type="GeneID" id="60657463"/>
<accession>A0A6D2CCG0</accession>
<dbReference type="Proteomes" id="UP000029870">
    <property type="component" value="Unassembled WGS sequence"/>
</dbReference>
<dbReference type="RefSeq" id="WP_004088766.1">
    <property type="nucleotide sequence ID" value="NZ_JAERIZ010000010.1"/>
</dbReference>
<protein>
    <submittedName>
        <fullName evidence="1">Uncharacterized protein</fullName>
    </submittedName>
</protein>
<comment type="caution">
    <text evidence="1">The sequence shown here is derived from an EMBL/GenBank/DDBJ whole genome shotgun (WGS) entry which is preliminary data.</text>
</comment>
<name>A0A6D2CCG0_9HELI</name>